<dbReference type="CDD" id="cd00180">
    <property type="entry name" value="PKc"/>
    <property type="match status" value="1"/>
</dbReference>
<dbReference type="HOGENOM" id="CLU_494401_0_0_1"/>
<keyword evidence="5" id="KW-0808">Transferase</keyword>
<dbReference type="GO" id="GO:0005634">
    <property type="term" value="C:nucleus"/>
    <property type="evidence" value="ECO:0007669"/>
    <property type="project" value="TreeGrafter"/>
</dbReference>
<dbReference type="GO" id="GO:0005737">
    <property type="term" value="C:cytoplasm"/>
    <property type="evidence" value="ECO:0007669"/>
    <property type="project" value="TreeGrafter"/>
</dbReference>
<name>T5AI00_OPHSC</name>
<dbReference type="PROSITE" id="PS50011">
    <property type="entry name" value="PROTEIN_KINASE_DOM"/>
    <property type="match status" value="1"/>
</dbReference>
<dbReference type="SUPFAM" id="SSF56112">
    <property type="entry name" value="Protein kinase-like (PK-like)"/>
    <property type="match status" value="1"/>
</dbReference>
<dbReference type="EMBL" id="KE652489">
    <property type="protein sequence ID" value="EQL01463.1"/>
    <property type="molecule type" value="Genomic_DNA"/>
</dbReference>
<dbReference type="GO" id="GO:0005524">
    <property type="term" value="F:ATP binding"/>
    <property type="evidence" value="ECO:0007669"/>
    <property type="project" value="UniProtKB-UniRule"/>
</dbReference>
<keyword evidence="5" id="KW-0418">Kinase</keyword>
<dbReference type="PANTHER" id="PTHR44167:SF24">
    <property type="entry name" value="SERINE_THREONINE-PROTEIN KINASE CHK2"/>
    <property type="match status" value="1"/>
</dbReference>
<protein>
    <submittedName>
        <fullName evidence="5">Protein kinase-like domain protein</fullName>
    </submittedName>
</protein>
<dbReference type="GO" id="GO:0004674">
    <property type="term" value="F:protein serine/threonine kinase activity"/>
    <property type="evidence" value="ECO:0007669"/>
    <property type="project" value="TreeGrafter"/>
</dbReference>
<dbReference type="InterPro" id="IPR000719">
    <property type="entry name" value="Prot_kinase_dom"/>
</dbReference>
<dbReference type="InterPro" id="IPR017441">
    <property type="entry name" value="Protein_kinase_ATP_BS"/>
</dbReference>
<sequence length="551" mass="61239">MDDHDVFAILTASDKRNKASSAFNLPQNAKWFRRATGGVADKPTLDSREPTPADEELSAKHVASAGNRLVLTFDELLKSSVFDGVHFGTNPRSCHVLLGHRGTGGVSGRQYSIVVDDNLRIWLHDYYSTHGTAVEYDGQCQKEVRKKEMWILSYKPGDPSQFDTVITHSGSLALRVEFPNHHDADPRYINNLENIAKIIQEAIPAVDGLGLDSAPTTATPSQVQTPGQRSIYYKVKRIGQGGFGEVHKVIRVRDGEYFAAKTFQPPANKRKRDEAITELLSMIRREFNMMKDNPHVVEFQEKPEPLIVMDYYPLGNFVDAGIVDENVCVTALGQLLDGLDHLHKNAVAHRDLKPENILVTREPFLKFVISDFGLAKATTETTLLTTFCGTLKYLAPEVFPGFHDSYGPLVDVWSLGVIALESIYGIPTPPTAPAPRRMAKTVQADAWWEWIKTWSRQLLDKLEDEEEGQMVEILLGMINVLPEKRWGADRCLTRGFQNGLFQRRAADGLVVCTNNAAGASVPTQEEDEGAKTLTTALLPTQAHINPKATIV</sequence>
<evidence type="ECO:0000256" key="1">
    <source>
        <dbReference type="ARBA" id="ARBA00022741"/>
    </source>
</evidence>
<dbReference type="PANTHER" id="PTHR44167">
    <property type="entry name" value="OVARIAN-SPECIFIC SERINE/THREONINE-PROTEIN KINASE LOK-RELATED"/>
    <property type="match status" value="1"/>
</dbReference>
<dbReference type="Proteomes" id="UP000019374">
    <property type="component" value="Unassembled WGS sequence"/>
</dbReference>
<organism evidence="5 6">
    <name type="scientific">Ophiocordyceps sinensis (strain Co18 / CGMCC 3.14243)</name>
    <name type="common">Yarsagumba caterpillar fungus</name>
    <name type="synonym">Hirsutella sinensis</name>
    <dbReference type="NCBI Taxonomy" id="911162"/>
    <lineage>
        <taxon>Eukaryota</taxon>
        <taxon>Fungi</taxon>
        <taxon>Dikarya</taxon>
        <taxon>Ascomycota</taxon>
        <taxon>Pezizomycotina</taxon>
        <taxon>Sordariomycetes</taxon>
        <taxon>Hypocreomycetidae</taxon>
        <taxon>Hypocreales</taxon>
        <taxon>Ophiocordycipitaceae</taxon>
        <taxon>Ophiocordyceps</taxon>
    </lineage>
</organism>
<feature type="binding site" evidence="3">
    <location>
        <position position="261"/>
    </location>
    <ligand>
        <name>ATP</name>
        <dbReference type="ChEBI" id="CHEBI:30616"/>
    </ligand>
</feature>
<evidence type="ECO:0000256" key="3">
    <source>
        <dbReference type="PROSITE-ProRule" id="PRU10141"/>
    </source>
</evidence>
<reference evidence="5 6" key="1">
    <citation type="journal article" date="2013" name="Chin. Sci. Bull.">
        <title>Genome survey uncovers the secrets of sex and lifestyle in caterpillar fungus.</title>
        <authorList>
            <person name="Hu X."/>
            <person name="Zhang Y."/>
            <person name="Xiao G."/>
            <person name="Zheng P."/>
            <person name="Xia Y."/>
            <person name="Zhang X."/>
            <person name="St Leger R.J."/>
            <person name="Liu X."/>
            <person name="Wang C."/>
        </authorList>
    </citation>
    <scope>NUCLEOTIDE SEQUENCE [LARGE SCALE GENOMIC DNA]</scope>
    <source>
        <strain evidence="6">Co18 / CGMCC 3.14243</strain>
        <tissue evidence="5">Fruit-body</tissue>
    </source>
</reference>
<dbReference type="Pfam" id="PF00069">
    <property type="entry name" value="Pkinase"/>
    <property type="match status" value="1"/>
</dbReference>
<evidence type="ECO:0000259" key="4">
    <source>
        <dbReference type="PROSITE" id="PS50011"/>
    </source>
</evidence>
<dbReference type="PROSITE" id="PS00108">
    <property type="entry name" value="PROTEIN_KINASE_ST"/>
    <property type="match status" value="1"/>
</dbReference>
<dbReference type="InterPro" id="IPR011009">
    <property type="entry name" value="Kinase-like_dom_sf"/>
</dbReference>
<keyword evidence="1 3" id="KW-0547">Nucleotide-binding</keyword>
<keyword evidence="2 3" id="KW-0067">ATP-binding</keyword>
<dbReference type="PROSITE" id="PS00107">
    <property type="entry name" value="PROTEIN_KINASE_ATP"/>
    <property type="match status" value="1"/>
</dbReference>
<gene>
    <name evidence="5" type="ORF">OCS_02822</name>
</gene>
<dbReference type="GO" id="GO:0051598">
    <property type="term" value="P:meiotic recombination checkpoint signaling"/>
    <property type="evidence" value="ECO:0007669"/>
    <property type="project" value="TreeGrafter"/>
</dbReference>
<evidence type="ECO:0000313" key="6">
    <source>
        <dbReference type="Proteomes" id="UP000019374"/>
    </source>
</evidence>
<dbReference type="SMART" id="SM00220">
    <property type="entry name" value="S_TKc"/>
    <property type="match status" value="1"/>
</dbReference>
<dbReference type="eggNOG" id="KOG0615">
    <property type="taxonomic scope" value="Eukaryota"/>
</dbReference>
<dbReference type="InterPro" id="IPR008271">
    <property type="entry name" value="Ser/Thr_kinase_AS"/>
</dbReference>
<dbReference type="OrthoDB" id="5140387at2759"/>
<feature type="domain" description="Protein kinase" evidence="4">
    <location>
        <begin position="232"/>
        <end position="501"/>
    </location>
</feature>
<evidence type="ECO:0000313" key="5">
    <source>
        <dbReference type="EMBL" id="EQL01463.1"/>
    </source>
</evidence>
<dbReference type="Gene3D" id="1.10.510.10">
    <property type="entry name" value="Transferase(Phosphotransferase) domain 1"/>
    <property type="match status" value="1"/>
</dbReference>
<accession>T5AI00</accession>
<evidence type="ECO:0000256" key="2">
    <source>
        <dbReference type="ARBA" id="ARBA00022840"/>
    </source>
</evidence>
<proteinExistence type="predicted"/>
<dbReference type="AlphaFoldDB" id="T5AI00"/>